<dbReference type="RefSeq" id="WP_038558296.1">
    <property type="nucleotide sequence ID" value="NZ_FOHT01000012.1"/>
</dbReference>
<gene>
    <name evidence="1" type="ORF">FH5T_11130</name>
    <name evidence="2" type="ORF">SAMN05444285_11241</name>
</gene>
<reference evidence="2 4" key="2">
    <citation type="submission" date="2016-10" db="EMBL/GenBank/DDBJ databases">
        <authorList>
            <person name="de Groot N.N."/>
        </authorList>
    </citation>
    <scope>NUCLEOTIDE SEQUENCE [LARGE SCALE GENOMIC DNA]</scope>
    <source>
        <strain evidence="2 4">DSM 25947</strain>
    </source>
</reference>
<evidence type="ECO:0000313" key="2">
    <source>
        <dbReference type="EMBL" id="SET40102.1"/>
    </source>
</evidence>
<dbReference type="Proteomes" id="UP000181981">
    <property type="component" value="Unassembled WGS sequence"/>
</dbReference>
<dbReference type="HOGENOM" id="CLU_2000290_0_0_10"/>
<sequence>MDRIQQYIRWVKQALLIVIALFSLASCSVKEPLFKAIGAEYQRPLNKTKTTPILDHHCLTSHDDFRISSNFQNSDHELQGTAVDQAELLRQPTSVTVKLMAQPEIVAENIRLYILYKQLKFDMV</sequence>
<evidence type="ECO:0000313" key="1">
    <source>
        <dbReference type="EMBL" id="AHW61924.1"/>
    </source>
</evidence>
<proteinExistence type="predicted"/>
<evidence type="ECO:0008006" key="5">
    <source>
        <dbReference type="Google" id="ProtNLM"/>
    </source>
</evidence>
<keyword evidence="3" id="KW-1185">Reference proteome</keyword>
<dbReference type="OrthoDB" id="713751at2"/>
<protein>
    <recommendedName>
        <fullName evidence="5">Lipoprotein</fullName>
    </recommendedName>
</protein>
<reference evidence="1 3" key="1">
    <citation type="submission" date="2014-03" db="EMBL/GenBank/DDBJ databases">
        <title>Complete genome sequence of a deeply braunched marine Bacteroidia bacterium Draconibacterium orientale type strain FH5T.</title>
        <authorList>
            <person name="Li X."/>
            <person name="Wang X."/>
            <person name="Xie Z."/>
            <person name="Du Z."/>
            <person name="Chen G."/>
        </authorList>
    </citation>
    <scope>NUCLEOTIDE SEQUENCE [LARGE SCALE GENOMIC DNA]</scope>
    <source>
        <strain evidence="1 3">FH5</strain>
    </source>
</reference>
<dbReference type="EMBL" id="CP007451">
    <property type="protein sequence ID" value="AHW61924.1"/>
    <property type="molecule type" value="Genomic_DNA"/>
</dbReference>
<dbReference type="Proteomes" id="UP000023772">
    <property type="component" value="Chromosome"/>
</dbReference>
<dbReference type="STRING" id="1168034.FH5T_11130"/>
<organism evidence="2 4">
    <name type="scientific">Draconibacterium orientale</name>
    <dbReference type="NCBI Taxonomy" id="1168034"/>
    <lineage>
        <taxon>Bacteria</taxon>
        <taxon>Pseudomonadati</taxon>
        <taxon>Bacteroidota</taxon>
        <taxon>Bacteroidia</taxon>
        <taxon>Marinilabiliales</taxon>
        <taxon>Prolixibacteraceae</taxon>
        <taxon>Draconibacterium</taxon>
    </lineage>
</organism>
<name>X5DL18_9BACT</name>
<evidence type="ECO:0000313" key="3">
    <source>
        <dbReference type="Proteomes" id="UP000023772"/>
    </source>
</evidence>
<dbReference type="EMBL" id="FOHT01000012">
    <property type="protein sequence ID" value="SET40102.1"/>
    <property type="molecule type" value="Genomic_DNA"/>
</dbReference>
<accession>X5DL18</accession>
<dbReference type="AlphaFoldDB" id="X5DL18"/>
<dbReference type="KEGG" id="dori:FH5T_11130"/>
<evidence type="ECO:0000313" key="4">
    <source>
        <dbReference type="Proteomes" id="UP000181981"/>
    </source>
</evidence>